<name>A0A397U4G8_9GLOM</name>
<evidence type="ECO:0000256" key="2">
    <source>
        <dbReference type="ARBA" id="ARBA00022490"/>
    </source>
</evidence>
<dbReference type="InterPro" id="IPR052410">
    <property type="entry name" value="DRC5"/>
</dbReference>
<comment type="caution">
    <text evidence="4">The sequence shown here is derived from an EMBL/GenBank/DDBJ whole genome shotgun (WGS) entry which is preliminary data.</text>
</comment>
<dbReference type="Gene3D" id="3.80.10.10">
    <property type="entry name" value="Ribonuclease Inhibitor"/>
    <property type="match status" value="1"/>
</dbReference>
<dbReference type="InterPro" id="IPR032675">
    <property type="entry name" value="LRR_dom_sf"/>
</dbReference>
<protein>
    <submittedName>
        <fullName evidence="4">Uncharacterized protein</fullName>
    </submittedName>
</protein>
<evidence type="ECO:0000313" key="5">
    <source>
        <dbReference type="Proteomes" id="UP000266673"/>
    </source>
</evidence>
<dbReference type="SMART" id="SM00368">
    <property type="entry name" value="LRR_RI"/>
    <property type="match status" value="3"/>
</dbReference>
<dbReference type="OrthoDB" id="2488909at2759"/>
<dbReference type="GO" id="GO:0005856">
    <property type="term" value="C:cytoskeleton"/>
    <property type="evidence" value="ECO:0007669"/>
    <property type="project" value="UniProtKB-SubCell"/>
</dbReference>
<comment type="subcellular location">
    <subcellularLocation>
        <location evidence="1">Cytoplasm</location>
        <location evidence="1">Cytoskeleton</location>
    </subcellularLocation>
</comment>
<keyword evidence="3" id="KW-0206">Cytoskeleton</keyword>
<keyword evidence="5" id="KW-1185">Reference proteome</keyword>
<gene>
    <name evidence="4" type="ORF">C2G38_2220380</name>
</gene>
<accession>A0A397U4G8</accession>
<evidence type="ECO:0000256" key="3">
    <source>
        <dbReference type="ARBA" id="ARBA00023212"/>
    </source>
</evidence>
<reference evidence="4 5" key="1">
    <citation type="submission" date="2018-06" db="EMBL/GenBank/DDBJ databases">
        <title>Comparative genomics reveals the genomic features of Rhizophagus irregularis, R. cerebriforme, R. diaphanum and Gigaspora rosea, and their symbiotic lifestyle signature.</title>
        <authorList>
            <person name="Morin E."/>
            <person name="San Clemente H."/>
            <person name="Chen E.C.H."/>
            <person name="De La Providencia I."/>
            <person name="Hainaut M."/>
            <person name="Kuo A."/>
            <person name="Kohler A."/>
            <person name="Murat C."/>
            <person name="Tang N."/>
            <person name="Roy S."/>
            <person name="Loubradou J."/>
            <person name="Henrissat B."/>
            <person name="Grigoriev I.V."/>
            <person name="Corradi N."/>
            <person name="Roux C."/>
            <person name="Martin F.M."/>
        </authorList>
    </citation>
    <scope>NUCLEOTIDE SEQUENCE [LARGE SCALE GENOMIC DNA]</scope>
    <source>
        <strain evidence="4 5">DAOM 194757</strain>
    </source>
</reference>
<organism evidence="4 5">
    <name type="scientific">Gigaspora rosea</name>
    <dbReference type="NCBI Taxonomy" id="44941"/>
    <lineage>
        <taxon>Eukaryota</taxon>
        <taxon>Fungi</taxon>
        <taxon>Fungi incertae sedis</taxon>
        <taxon>Mucoromycota</taxon>
        <taxon>Glomeromycotina</taxon>
        <taxon>Glomeromycetes</taxon>
        <taxon>Diversisporales</taxon>
        <taxon>Gigasporaceae</taxon>
        <taxon>Gigaspora</taxon>
    </lineage>
</organism>
<proteinExistence type="predicted"/>
<dbReference type="SUPFAM" id="SSF52047">
    <property type="entry name" value="RNI-like"/>
    <property type="match status" value="1"/>
</dbReference>
<keyword evidence="2" id="KW-0963">Cytoplasm</keyword>
<dbReference type="PANTHER" id="PTHR24107">
    <property type="entry name" value="YNEIN REGULATORY COMPLEX SUBUNIT 5"/>
    <property type="match status" value="1"/>
</dbReference>
<dbReference type="EMBL" id="QKWP01002035">
    <property type="protein sequence ID" value="RIB05180.1"/>
    <property type="molecule type" value="Genomic_DNA"/>
</dbReference>
<sequence>MDQPKPLFEYTNYITSIENDFYDGIKDWLYDEGYYELEYAVKCSLIVIFLRTGKNLRHLNLDETIRNQLIFENLYENTNITSINFYLTYSIFKSKAIDVLEKIRCKNSPLETLDLRYNKFDQVKELADALCKNNTLKYLYLYDNNFGPDVGKAFAKTLDKNTTLLSLDLSDNNLGSDGEKALANALYKNTTLTLLYIRRSSLGSEEGKVFANALCKNTVLTSLDLVVIILIQKKEKH</sequence>
<evidence type="ECO:0000313" key="4">
    <source>
        <dbReference type="EMBL" id="RIB05180.1"/>
    </source>
</evidence>
<evidence type="ECO:0000256" key="1">
    <source>
        <dbReference type="ARBA" id="ARBA00004245"/>
    </source>
</evidence>
<dbReference type="PANTHER" id="PTHR24107:SF2">
    <property type="entry name" value="NLR FAMILY CARD DOMAIN CONTAINING 3"/>
    <property type="match status" value="1"/>
</dbReference>
<dbReference type="InterPro" id="IPR001611">
    <property type="entry name" value="Leu-rich_rpt"/>
</dbReference>
<dbReference type="Proteomes" id="UP000266673">
    <property type="component" value="Unassembled WGS sequence"/>
</dbReference>
<dbReference type="AlphaFoldDB" id="A0A397U4G8"/>
<dbReference type="Pfam" id="PF13516">
    <property type="entry name" value="LRR_6"/>
    <property type="match status" value="3"/>
</dbReference>